<organism evidence="1">
    <name type="scientific">Anguilla anguilla</name>
    <name type="common">European freshwater eel</name>
    <name type="synonym">Muraena anguilla</name>
    <dbReference type="NCBI Taxonomy" id="7936"/>
    <lineage>
        <taxon>Eukaryota</taxon>
        <taxon>Metazoa</taxon>
        <taxon>Chordata</taxon>
        <taxon>Craniata</taxon>
        <taxon>Vertebrata</taxon>
        <taxon>Euteleostomi</taxon>
        <taxon>Actinopterygii</taxon>
        <taxon>Neopterygii</taxon>
        <taxon>Teleostei</taxon>
        <taxon>Anguilliformes</taxon>
        <taxon>Anguillidae</taxon>
        <taxon>Anguilla</taxon>
    </lineage>
</organism>
<reference evidence="1" key="1">
    <citation type="submission" date="2014-11" db="EMBL/GenBank/DDBJ databases">
        <authorList>
            <person name="Amaro Gonzalez C."/>
        </authorList>
    </citation>
    <scope>NUCLEOTIDE SEQUENCE</scope>
</reference>
<dbReference type="AlphaFoldDB" id="A0A0E9WG13"/>
<dbReference type="EMBL" id="GBXM01020149">
    <property type="protein sequence ID" value="JAH88428.1"/>
    <property type="molecule type" value="Transcribed_RNA"/>
</dbReference>
<evidence type="ECO:0000313" key="1">
    <source>
        <dbReference type="EMBL" id="JAH88428.1"/>
    </source>
</evidence>
<proteinExistence type="predicted"/>
<protein>
    <submittedName>
        <fullName evidence="1">Uncharacterized protein</fullName>
    </submittedName>
</protein>
<accession>A0A0E9WG13</accession>
<reference evidence="1" key="2">
    <citation type="journal article" date="2015" name="Fish Shellfish Immunol.">
        <title>Early steps in the European eel (Anguilla anguilla)-Vibrio vulnificus interaction in the gills: Role of the RtxA13 toxin.</title>
        <authorList>
            <person name="Callol A."/>
            <person name="Pajuelo D."/>
            <person name="Ebbesson L."/>
            <person name="Teles M."/>
            <person name="MacKenzie S."/>
            <person name="Amaro C."/>
        </authorList>
    </citation>
    <scope>NUCLEOTIDE SEQUENCE</scope>
</reference>
<name>A0A0E9WG13_ANGAN</name>
<sequence>MVCQKDIWNSTEVDMLLLRLQVVFPWTEYCMQYPRHGSQGHMAENYIAPPWSHGL</sequence>